<dbReference type="InterPro" id="IPR051928">
    <property type="entry name" value="NorD/CobT"/>
</dbReference>
<gene>
    <name evidence="3" type="ORF">CDL26_15850</name>
</gene>
<dbReference type="Gene3D" id="3.40.50.410">
    <property type="entry name" value="von Willebrand factor, type A domain"/>
    <property type="match status" value="1"/>
</dbReference>
<dbReference type="CDD" id="cd01454">
    <property type="entry name" value="vWA_norD_type"/>
    <property type="match status" value="1"/>
</dbReference>
<dbReference type="SMART" id="SM00327">
    <property type="entry name" value="VWA"/>
    <property type="match status" value="1"/>
</dbReference>
<evidence type="ECO:0000313" key="4">
    <source>
        <dbReference type="Proteomes" id="UP000234891"/>
    </source>
</evidence>
<dbReference type="AlphaFoldDB" id="A0A2N5P0Y6"/>
<dbReference type="PANTHER" id="PTHR41248">
    <property type="entry name" value="NORD PROTEIN"/>
    <property type="match status" value="1"/>
</dbReference>
<feature type="region of interest" description="Disordered" evidence="1">
    <location>
        <begin position="311"/>
        <end position="341"/>
    </location>
</feature>
<reference evidence="3 4" key="1">
    <citation type="journal article" date="2017" name="Genome Med.">
        <title>A novel Ruminococcus gnavus clade enriched in inflammatory bowel disease patients.</title>
        <authorList>
            <person name="Hall A.B."/>
            <person name="Yassour M."/>
            <person name="Sauk J."/>
            <person name="Garner A."/>
            <person name="Jiang X."/>
            <person name="Arthur T."/>
            <person name="Lagoudas G.K."/>
            <person name="Vatanen T."/>
            <person name="Fornelos N."/>
            <person name="Wilson R."/>
            <person name="Bertha M."/>
            <person name="Cohen M."/>
            <person name="Garber J."/>
            <person name="Khalili H."/>
            <person name="Gevers D."/>
            <person name="Ananthakrishnan A.N."/>
            <person name="Kugathasan S."/>
            <person name="Lander E.S."/>
            <person name="Blainey P."/>
            <person name="Vlamakis H."/>
            <person name="Xavier R.J."/>
            <person name="Huttenhower C."/>
        </authorList>
    </citation>
    <scope>NUCLEOTIDE SEQUENCE [LARGE SCALE GENOMIC DNA]</scope>
    <source>
        <strain evidence="3 4">RJX1124</strain>
    </source>
</reference>
<dbReference type="RefSeq" id="WP_101871571.1">
    <property type="nucleotide sequence ID" value="NZ_NIHS01000051.1"/>
</dbReference>
<dbReference type="SUPFAM" id="SSF53300">
    <property type="entry name" value="vWA-like"/>
    <property type="match status" value="1"/>
</dbReference>
<comment type="caution">
    <text evidence="3">The sequence shown here is derived from an EMBL/GenBank/DDBJ whole genome shotgun (WGS) entry which is preliminary data.</text>
</comment>
<organism evidence="3 4">
    <name type="scientific">Mediterraneibacter gnavus</name>
    <name type="common">Ruminococcus gnavus</name>
    <dbReference type="NCBI Taxonomy" id="33038"/>
    <lineage>
        <taxon>Bacteria</taxon>
        <taxon>Bacillati</taxon>
        <taxon>Bacillota</taxon>
        <taxon>Clostridia</taxon>
        <taxon>Lachnospirales</taxon>
        <taxon>Lachnospiraceae</taxon>
        <taxon>Mediterraneibacter</taxon>
    </lineage>
</organism>
<sequence>MKKLNNTQKALKKMIRDTESKITDEELFLSSAFQKYQTSLAKAATGRSRYGLQVLMEWDSSENADIAYTDNYRIHCNAANSITQSFPSRFLRSQSLTGLTGHEIGHLRYSDFASLQLYLTNMENGSFYPEAPDNLPSGYKANLQDILDAMEEKDNATCLTLSRCAAQFNNILEDIYIEARMCEEYPGTFKQGIQINNLRMSELIPSIQEQLDCGYQPFSIMSNLILSYCRTGNINNRTNYSGEYTDTLSDCMDYIDDALIATQGKERFRASNYLLVLCWNYIQPIVEQTRESLKKQDSTQVGDALEDLLRKESGSGSPLPTGKNGGIPKNIPGPTEKSKTPINCDLSGLDPNYRQDAINQAEKVLQEEGGRIELAKTTAILDGNNPGITYASQYAGSGYENAANDLARILNDVATEKAQNDYEQELTEDLQKSADEIHYGNAHAGIHVTIHRINPVSDFFIKSYQTVASPLLRTSKRLQSSILPLLKEEAEGGKQKNLLFGKRLDMRALHRKDGSIFTRTRLPDEEQKLSVGLLVDESGSMGWGDRITHARKTAIVLYDFCTSLGIPITIYGHSTDSKGVALYSYAEFDSLDDSDRYRLMDMSARNGNRDGAALRYVAEHLAKRPESQKLLIIISDGQPADCGYSGTEAEADLRGIKNEYRKRGIVIFAAAIGDDKENIRRIYQDGFLDITKLEDLPQNMTQLVKQYLK</sequence>
<dbReference type="PROSITE" id="PS50234">
    <property type="entry name" value="VWFA"/>
    <property type="match status" value="1"/>
</dbReference>
<accession>A0A2N5P0Y6</accession>
<dbReference type="Pfam" id="PF00092">
    <property type="entry name" value="VWA"/>
    <property type="match status" value="1"/>
</dbReference>
<protein>
    <recommendedName>
        <fullName evidence="2">VWFA domain-containing protein</fullName>
    </recommendedName>
</protein>
<dbReference type="InterPro" id="IPR036465">
    <property type="entry name" value="vWFA_dom_sf"/>
</dbReference>
<dbReference type="PANTHER" id="PTHR41248:SF1">
    <property type="entry name" value="NORD PROTEIN"/>
    <property type="match status" value="1"/>
</dbReference>
<evidence type="ECO:0000256" key="1">
    <source>
        <dbReference type="SAM" id="MobiDB-lite"/>
    </source>
</evidence>
<feature type="domain" description="VWFA" evidence="2">
    <location>
        <begin position="530"/>
        <end position="707"/>
    </location>
</feature>
<dbReference type="EMBL" id="NIHS01000051">
    <property type="protein sequence ID" value="PLT68824.1"/>
    <property type="molecule type" value="Genomic_DNA"/>
</dbReference>
<dbReference type="Proteomes" id="UP000234891">
    <property type="component" value="Unassembled WGS sequence"/>
</dbReference>
<dbReference type="InterPro" id="IPR002035">
    <property type="entry name" value="VWF_A"/>
</dbReference>
<proteinExistence type="predicted"/>
<name>A0A2N5P0Y6_MEDGN</name>
<evidence type="ECO:0000259" key="2">
    <source>
        <dbReference type="PROSITE" id="PS50234"/>
    </source>
</evidence>
<evidence type="ECO:0000313" key="3">
    <source>
        <dbReference type="EMBL" id="PLT68824.1"/>
    </source>
</evidence>